<dbReference type="Gene3D" id="2.30.29.30">
    <property type="entry name" value="Pleckstrin-homology domain (PH domain)/Phosphotyrosine-binding domain (PTB)"/>
    <property type="match status" value="1"/>
</dbReference>
<sequence>MEDQEAEEPRPKVRDLASKFESLSPLRRPFSGSSIASTKLVTDTSDDILCGRVAFASTAEAPVPASRNIQENRGRQHRATIAIANSAVTAAAVKATLHKINLTTANNTSSRKIKPVKSGSVWARRESTVKSALKSPKKEEKLFSPLPHKTSSKSTNASTTAKAKLTPATTMKTLSASANMPIGTPTPLLLASTQPKPQLRPKPPPKPSKLVVEKALASACTTNSKTPPATKPKPKPNIEPPCKLSEKSLGQDLNLPSSSLDVVGKLANDEKASSEDVKGCQKLAKNIMKPASNSSTATLLINKNSVTRSSKRQNRPTIKPPMPLDNNVGSTKSVIVEEEDLAAMQFLNSEKSSDCEINNNYKTGRQNGCENYKFKESGAQTFSQTTASTHSSYASGSSNTVMVRKWIPATTVIDHTMDGMQLPKLPSMPPPSPPKLESTSISHRYSDDDGGEKFDELYEEIEQAFYEEKARNSNLNRLSPNGKYVPKFRKKIYGRFSPPDFYRTSTTNLSAGKNRHYDTLSIGKGDSEPSTYSSHQQDPGSNNPTNSMNYSCSNDSAADIAAWNGSRRRTSVDYNKDSADDLSDEEDPDDHYPVNTPSYPFSNSLNSCAINEMSSTATLSAPPLRWRHCGRYDTWSSSTNPKTAAMIRSAVEQSNRDDSIDGRSHSLHKQNFNCGTTGRTKSSHQHKRKSLSELWRFKSELQLNLSKKMDQIRLKVNATNGFSSVRNRPNTTLDHPSSMFYVSAEPCSFCQPANACSHGECGNTPVDVNQEHLDYWQEDTECISNQDTPVAVVVEEKDDEECIYGDDWSSSSSSEDGDEEQHHDETMPSQMCGFDYTKAVNSTSLDCPSSGKKSRVNQTLSAAIQQPSLLAEIESAYQELALKLQQKTLAPDQSKMTSDELVESQDPSAEASSSDLPSSSSNNLENKANEKAEESVQELYDEQRLSQAQKPCSSGNKPPRILQRHSTTESSTDSHSEHNNLSSDTTTNTSNSSRETYSNHNQPEIDEEDADSSSLESRSLYTSQLPEPQPLYQIYMKQEQEKLLLEAGPVLAKRLAVTTTAAAVVSNLPESEAQPVPTVVPEIISSSSKGALIAQTTIIAPSPVMGLHEEHEADSVCGSCSNETDDIDPSVCIRRQSSSASTDSGRGADAVSHIASSNTSMRRERLTAGSMCGSQRSLWCELAEVKSAGLLETLDDHTKKLQEAFFEVITSEASYLRSINILITSFMAAPELMGSKSAASVITNAEKKHLFSNIQAIRDASERLLCDLESRLKECLVLSDVCDILCEHFEKYFDSYVKYCSNQVYQDRTLKRLKAVNSQFVTCVQKIESDRQCQGLDMRSFLMLPMQRITRYPLLVYAILDRVERVDPTAHQHTLAARALILANQVVRNCNEGARRMERTEQLLEIERRMIYKSPDLKRIPLVSSGRYVVKSGTITQLLERRSKAKLNMLQSKQRARGIYLFLFSDLLVIAKKKVNGTFVCKDYAQRRFIVIEPVEPHSHKVPVGAVSALPGKPHLFFCILMQNARGKQVELLLNAESESDRERWLSAMRPPSCANPDEKIYAEWDCPQAIAVHNYEAVQEDELDLENGDLINILRKMPDGWFYGENIKNSKGGWFPSSYVQQVLNDHVRANNYRQRLKSYRQPPTTVFNITTPATIPMANVQFLTNGSSPSSNLSLSVSSASFNNGCNSSQQIINRLRRLSNPKAFFSTSNAPSPTSSLCPQLNEEPKAE</sequence>
<dbReference type="InterPro" id="IPR001452">
    <property type="entry name" value="SH3_domain"/>
</dbReference>
<dbReference type="InterPro" id="IPR035899">
    <property type="entry name" value="DBL_dom_sf"/>
</dbReference>
<feature type="region of interest" description="Disordered" evidence="3">
    <location>
        <begin position="426"/>
        <end position="450"/>
    </location>
</feature>
<keyword evidence="1 2" id="KW-0728">SH3 domain</keyword>
<feature type="region of interest" description="Disordered" evidence="3">
    <location>
        <begin position="803"/>
        <end position="830"/>
    </location>
</feature>
<keyword evidence="7" id="KW-1185">Reference proteome</keyword>
<feature type="region of interest" description="Disordered" evidence="3">
    <location>
        <begin position="654"/>
        <end position="687"/>
    </location>
</feature>
<dbReference type="PROSITE" id="PS50002">
    <property type="entry name" value="SH3"/>
    <property type="match status" value="1"/>
</dbReference>
<dbReference type="WBParaSite" id="jg25650.2">
    <property type="protein sequence ID" value="jg25650.2"/>
    <property type="gene ID" value="jg25650"/>
</dbReference>
<feature type="region of interest" description="Disordered" evidence="3">
    <location>
        <begin position="305"/>
        <end position="329"/>
    </location>
</feature>
<name>A0A915E232_9BILA</name>
<dbReference type="Proteomes" id="UP000887574">
    <property type="component" value="Unplaced"/>
</dbReference>
<protein>
    <submittedName>
        <fullName evidence="8">Ephexin-1</fullName>
    </submittedName>
</protein>
<dbReference type="Pfam" id="PF00621">
    <property type="entry name" value="RhoGEF"/>
    <property type="match status" value="1"/>
</dbReference>
<feature type="compositionally biased region" description="Polar residues" evidence="3">
    <location>
        <begin position="1135"/>
        <end position="1144"/>
    </location>
</feature>
<feature type="region of interest" description="Disordered" evidence="3">
    <location>
        <begin position="571"/>
        <end position="598"/>
    </location>
</feature>
<dbReference type="Gene3D" id="2.30.30.40">
    <property type="entry name" value="SH3 Domains"/>
    <property type="match status" value="1"/>
</dbReference>
<dbReference type="InterPro" id="IPR047270">
    <property type="entry name" value="PH_ephexin"/>
</dbReference>
<feature type="domain" description="PH" evidence="5">
    <location>
        <begin position="1428"/>
        <end position="1554"/>
    </location>
</feature>
<organism evidence="7 8">
    <name type="scientific">Ditylenchus dipsaci</name>
    <dbReference type="NCBI Taxonomy" id="166011"/>
    <lineage>
        <taxon>Eukaryota</taxon>
        <taxon>Metazoa</taxon>
        <taxon>Ecdysozoa</taxon>
        <taxon>Nematoda</taxon>
        <taxon>Chromadorea</taxon>
        <taxon>Rhabditida</taxon>
        <taxon>Tylenchina</taxon>
        <taxon>Tylenchomorpha</taxon>
        <taxon>Sphaerularioidea</taxon>
        <taxon>Anguinidae</taxon>
        <taxon>Anguininae</taxon>
        <taxon>Ditylenchus</taxon>
    </lineage>
</organism>
<evidence type="ECO:0000313" key="8">
    <source>
        <dbReference type="WBParaSite" id="jg25650.2"/>
    </source>
</evidence>
<feature type="compositionally biased region" description="Pro residues" evidence="3">
    <location>
        <begin position="229"/>
        <end position="239"/>
    </location>
</feature>
<dbReference type="SMART" id="SM00325">
    <property type="entry name" value="RhoGEF"/>
    <property type="match status" value="1"/>
</dbReference>
<feature type="domain" description="DH" evidence="6">
    <location>
        <begin position="1200"/>
        <end position="1393"/>
    </location>
</feature>
<accession>A0A915E232</accession>
<dbReference type="Pfam" id="PF00018">
    <property type="entry name" value="SH3_1"/>
    <property type="match status" value="1"/>
</dbReference>
<dbReference type="SMART" id="SM00326">
    <property type="entry name" value="SH3"/>
    <property type="match status" value="1"/>
</dbReference>
<dbReference type="InterPro" id="IPR011993">
    <property type="entry name" value="PH-like_dom_sf"/>
</dbReference>
<proteinExistence type="predicted"/>
<evidence type="ECO:0000313" key="7">
    <source>
        <dbReference type="Proteomes" id="UP000887574"/>
    </source>
</evidence>
<feature type="region of interest" description="Disordered" evidence="3">
    <location>
        <begin position="1135"/>
        <end position="1162"/>
    </location>
</feature>
<evidence type="ECO:0000256" key="1">
    <source>
        <dbReference type="ARBA" id="ARBA00022443"/>
    </source>
</evidence>
<evidence type="ECO:0000256" key="2">
    <source>
        <dbReference type="PROSITE-ProRule" id="PRU00192"/>
    </source>
</evidence>
<feature type="compositionally biased region" description="Polar residues" evidence="3">
    <location>
        <begin position="1708"/>
        <end position="1722"/>
    </location>
</feature>
<feature type="compositionally biased region" description="Polar residues" evidence="3">
    <location>
        <begin position="669"/>
        <end position="680"/>
    </location>
</feature>
<dbReference type="CDD" id="cd11793">
    <property type="entry name" value="SH3_ephexin1_like"/>
    <property type="match status" value="1"/>
</dbReference>
<feature type="domain" description="SH3" evidence="4">
    <location>
        <begin position="1565"/>
        <end position="1626"/>
    </location>
</feature>
<dbReference type="SUPFAM" id="SSF50044">
    <property type="entry name" value="SH3-domain"/>
    <property type="match status" value="1"/>
</dbReference>
<dbReference type="CDD" id="cd00160">
    <property type="entry name" value="RhoGEF"/>
    <property type="match status" value="1"/>
</dbReference>
<evidence type="ECO:0000256" key="3">
    <source>
        <dbReference type="SAM" id="MobiDB-lite"/>
    </source>
</evidence>
<feature type="compositionally biased region" description="Pro residues" evidence="3">
    <location>
        <begin position="198"/>
        <end position="207"/>
    </location>
</feature>
<feature type="region of interest" description="Disordered" evidence="3">
    <location>
        <begin position="890"/>
        <end position="1024"/>
    </location>
</feature>
<feature type="compositionally biased region" description="Acidic residues" evidence="3">
    <location>
        <begin position="580"/>
        <end position="589"/>
    </location>
</feature>
<feature type="compositionally biased region" description="Polar residues" evidence="3">
    <location>
        <begin position="945"/>
        <end position="956"/>
    </location>
</feature>
<feature type="region of interest" description="Disordered" evidence="3">
    <location>
        <begin position="503"/>
        <end position="551"/>
    </location>
</feature>
<dbReference type="SUPFAM" id="SSF50729">
    <property type="entry name" value="PH domain-like"/>
    <property type="match status" value="1"/>
</dbReference>
<dbReference type="InterPro" id="IPR001849">
    <property type="entry name" value="PH_domain"/>
</dbReference>
<evidence type="ECO:0000259" key="6">
    <source>
        <dbReference type="PROSITE" id="PS50010"/>
    </source>
</evidence>
<dbReference type="Gene3D" id="1.20.900.10">
    <property type="entry name" value="Dbl homology (DH) domain"/>
    <property type="match status" value="1"/>
</dbReference>
<dbReference type="PRINTS" id="PR00452">
    <property type="entry name" value="SH3DOMAIN"/>
</dbReference>
<dbReference type="CDD" id="cd01221">
    <property type="entry name" value="PH_ephexin"/>
    <property type="match status" value="1"/>
</dbReference>
<dbReference type="PANTHER" id="PTHR12845:SF5">
    <property type="entry name" value="EPHEXIN, ISOFORM D"/>
    <property type="match status" value="1"/>
</dbReference>
<feature type="compositionally biased region" description="Low complexity" evidence="3">
    <location>
        <begin position="906"/>
        <end position="926"/>
    </location>
</feature>
<dbReference type="InterPro" id="IPR000219">
    <property type="entry name" value="DH_dom"/>
</dbReference>
<feature type="compositionally biased region" description="Low complexity" evidence="3">
    <location>
        <begin position="979"/>
        <end position="999"/>
    </location>
</feature>
<dbReference type="GO" id="GO:0005085">
    <property type="term" value="F:guanyl-nucleotide exchange factor activity"/>
    <property type="evidence" value="ECO:0007669"/>
    <property type="project" value="InterPro"/>
</dbReference>
<feature type="region of interest" description="Disordered" evidence="3">
    <location>
        <begin position="124"/>
        <end position="256"/>
    </location>
</feature>
<feature type="compositionally biased region" description="Low complexity" evidence="3">
    <location>
        <begin position="805"/>
        <end position="814"/>
    </location>
</feature>
<dbReference type="PROSITE" id="PS50010">
    <property type="entry name" value="DH_2"/>
    <property type="match status" value="1"/>
</dbReference>
<dbReference type="PANTHER" id="PTHR12845">
    <property type="entry name" value="GUANINE NUCLEOTIDE EXCHANGE FACTOR"/>
    <property type="match status" value="1"/>
</dbReference>
<feature type="compositionally biased region" description="Polar residues" evidence="3">
    <location>
        <begin position="528"/>
        <end position="551"/>
    </location>
</feature>
<dbReference type="PROSITE" id="PS50003">
    <property type="entry name" value="PH_DOMAIN"/>
    <property type="match status" value="1"/>
</dbReference>
<evidence type="ECO:0000259" key="5">
    <source>
        <dbReference type="PROSITE" id="PS50003"/>
    </source>
</evidence>
<dbReference type="SUPFAM" id="SSF48065">
    <property type="entry name" value="DBL homology domain (DH-domain)"/>
    <property type="match status" value="1"/>
</dbReference>
<dbReference type="InterPro" id="IPR047271">
    <property type="entry name" value="Ephexin-like"/>
</dbReference>
<feature type="region of interest" description="Disordered" evidence="3">
    <location>
        <begin position="1706"/>
        <end position="1731"/>
    </location>
</feature>
<feature type="compositionally biased region" description="Basic and acidic residues" evidence="3">
    <location>
        <begin position="654"/>
        <end position="664"/>
    </location>
</feature>
<dbReference type="SMART" id="SM00233">
    <property type="entry name" value="PH"/>
    <property type="match status" value="1"/>
</dbReference>
<evidence type="ECO:0000259" key="4">
    <source>
        <dbReference type="PROSITE" id="PS50002"/>
    </source>
</evidence>
<reference evidence="8" key="1">
    <citation type="submission" date="2022-11" db="UniProtKB">
        <authorList>
            <consortium name="WormBaseParasite"/>
        </authorList>
    </citation>
    <scope>IDENTIFICATION</scope>
</reference>
<feature type="compositionally biased region" description="Low complexity" evidence="3">
    <location>
        <begin position="152"/>
        <end position="173"/>
    </location>
</feature>
<dbReference type="InterPro" id="IPR036028">
    <property type="entry name" value="SH3-like_dom_sf"/>
</dbReference>